<dbReference type="GO" id="GO:0016020">
    <property type="term" value="C:membrane"/>
    <property type="evidence" value="ECO:0007669"/>
    <property type="project" value="GOC"/>
</dbReference>
<organism evidence="9 10">
    <name type="scientific">Handelsmanbacteria sp. (strain RIFCSPLOWO2_12_FULL_64_10)</name>
    <dbReference type="NCBI Taxonomy" id="1817868"/>
    <lineage>
        <taxon>Bacteria</taxon>
        <taxon>Candidatus Handelsmaniibacteriota</taxon>
    </lineage>
</organism>
<dbReference type="NCBIfam" id="TIGR01750">
    <property type="entry name" value="fabZ"/>
    <property type="match status" value="1"/>
</dbReference>
<dbReference type="InterPro" id="IPR013114">
    <property type="entry name" value="FabA_FabZ"/>
</dbReference>
<comment type="similarity">
    <text evidence="8">Belongs to the thioester dehydratase family. FabZ subfamily.</text>
</comment>
<name>A0A1F6C9F5_HANXR</name>
<protein>
    <recommendedName>
        <fullName evidence="8">3-hydroxyacyl-[acyl-carrier-protein] dehydratase FabZ</fullName>
        <ecNumber evidence="8">4.2.1.59</ecNumber>
    </recommendedName>
    <alternativeName>
        <fullName evidence="8">(3R)-hydroxymyristoyl-[acyl-carrier-protein] dehydratase</fullName>
        <shortName evidence="8">(3R)-hydroxymyristoyl-ACP dehydrase</shortName>
    </alternativeName>
    <alternativeName>
        <fullName evidence="8">Beta-hydroxyacyl-ACP dehydratase</fullName>
    </alternativeName>
</protein>
<evidence type="ECO:0000256" key="6">
    <source>
        <dbReference type="ARBA" id="ARBA00023239"/>
    </source>
</evidence>
<comment type="subcellular location">
    <subcellularLocation>
        <location evidence="1 8">Cytoplasm</location>
    </subcellularLocation>
</comment>
<dbReference type="EMBL" id="MFKF01000366">
    <property type="protein sequence ID" value="OGG45788.1"/>
    <property type="molecule type" value="Genomic_DNA"/>
</dbReference>
<keyword evidence="2 8" id="KW-0963">Cytoplasm</keyword>
<dbReference type="CDD" id="cd01288">
    <property type="entry name" value="FabZ"/>
    <property type="match status" value="1"/>
</dbReference>
<proteinExistence type="inferred from homology"/>
<comment type="function">
    <text evidence="7 8">Involved in unsaturated fatty acids biosynthesis. Catalyzes the dehydration of short chain beta-hydroxyacyl-ACPs and long chain saturated and unsaturated beta-hydroxyacyl-ACPs.</text>
</comment>
<dbReference type="GO" id="GO:0006633">
    <property type="term" value="P:fatty acid biosynthetic process"/>
    <property type="evidence" value="ECO:0007669"/>
    <property type="project" value="UniProtKB-UniRule"/>
</dbReference>
<sequence length="150" mass="16496">MTLDIHAIQKILPHRYPFLFVDRVVELVPGERVVGIKNVTADEPFFAGHFPGRPVMPGVLIVEAMAQTGGLLMMGEVEEGAEVTPYFVAIDNARFRRPVAPGDQLRMEVTMAHRRGKVCKVVGKATVDGQVVAEAEMTAMIVENKVVENK</sequence>
<comment type="caution">
    <text evidence="9">The sequence shown here is derived from an EMBL/GenBank/DDBJ whole genome shotgun (WGS) entry which is preliminary data.</text>
</comment>
<accession>A0A1F6C9F5</accession>
<evidence type="ECO:0000256" key="7">
    <source>
        <dbReference type="ARBA" id="ARBA00025049"/>
    </source>
</evidence>
<dbReference type="HAMAP" id="MF_00406">
    <property type="entry name" value="FabZ"/>
    <property type="match status" value="1"/>
</dbReference>
<keyword evidence="6 8" id="KW-0456">Lyase</keyword>
<dbReference type="GO" id="GO:0009245">
    <property type="term" value="P:lipid A biosynthetic process"/>
    <property type="evidence" value="ECO:0007669"/>
    <property type="project" value="UniProtKB-UniRule"/>
</dbReference>
<feature type="active site" evidence="8">
    <location>
        <position position="49"/>
    </location>
</feature>
<dbReference type="Gene3D" id="3.10.129.10">
    <property type="entry name" value="Hotdog Thioesterase"/>
    <property type="match status" value="1"/>
</dbReference>
<gene>
    <name evidence="8" type="primary">fabZ</name>
    <name evidence="9" type="ORF">A3F84_12375</name>
</gene>
<evidence type="ECO:0000313" key="10">
    <source>
        <dbReference type="Proteomes" id="UP000178606"/>
    </source>
</evidence>
<reference evidence="9 10" key="1">
    <citation type="journal article" date="2016" name="Nat. Commun.">
        <title>Thousands of microbial genomes shed light on interconnected biogeochemical processes in an aquifer system.</title>
        <authorList>
            <person name="Anantharaman K."/>
            <person name="Brown C.T."/>
            <person name="Hug L.A."/>
            <person name="Sharon I."/>
            <person name="Castelle C.J."/>
            <person name="Probst A.J."/>
            <person name="Thomas B.C."/>
            <person name="Singh A."/>
            <person name="Wilkins M.J."/>
            <person name="Karaoz U."/>
            <person name="Brodie E.L."/>
            <person name="Williams K.H."/>
            <person name="Hubbard S.S."/>
            <person name="Banfield J.F."/>
        </authorList>
    </citation>
    <scope>NUCLEOTIDE SEQUENCE [LARGE SCALE GENOMIC DNA]</scope>
    <source>
        <strain evidence="10">RIFCSPLOWO2_12_FULL_64_10</strain>
    </source>
</reference>
<dbReference type="AlphaFoldDB" id="A0A1F6C9F5"/>
<dbReference type="GO" id="GO:0005737">
    <property type="term" value="C:cytoplasm"/>
    <property type="evidence" value="ECO:0007669"/>
    <property type="project" value="UniProtKB-SubCell"/>
</dbReference>
<dbReference type="Proteomes" id="UP000178606">
    <property type="component" value="Unassembled WGS sequence"/>
</dbReference>
<comment type="catalytic activity">
    <reaction evidence="8">
        <text>a (3R)-hydroxyacyl-[ACP] = a (2E)-enoyl-[ACP] + H2O</text>
        <dbReference type="Rhea" id="RHEA:13097"/>
        <dbReference type="Rhea" id="RHEA-COMP:9925"/>
        <dbReference type="Rhea" id="RHEA-COMP:9945"/>
        <dbReference type="ChEBI" id="CHEBI:15377"/>
        <dbReference type="ChEBI" id="CHEBI:78784"/>
        <dbReference type="ChEBI" id="CHEBI:78827"/>
        <dbReference type="EC" id="4.2.1.59"/>
    </reaction>
</comment>
<dbReference type="Pfam" id="PF07977">
    <property type="entry name" value="FabA"/>
    <property type="match status" value="1"/>
</dbReference>
<dbReference type="PANTHER" id="PTHR30272:SF1">
    <property type="entry name" value="3-HYDROXYACYL-[ACYL-CARRIER-PROTEIN] DEHYDRATASE"/>
    <property type="match status" value="1"/>
</dbReference>
<evidence type="ECO:0000256" key="1">
    <source>
        <dbReference type="ARBA" id="ARBA00004496"/>
    </source>
</evidence>
<dbReference type="SUPFAM" id="SSF54637">
    <property type="entry name" value="Thioesterase/thiol ester dehydrase-isomerase"/>
    <property type="match status" value="1"/>
</dbReference>
<keyword evidence="5 8" id="KW-0443">Lipid metabolism</keyword>
<keyword evidence="4 8" id="KW-0441">Lipid A biosynthesis</keyword>
<evidence type="ECO:0000256" key="5">
    <source>
        <dbReference type="ARBA" id="ARBA00023098"/>
    </source>
</evidence>
<evidence type="ECO:0000256" key="8">
    <source>
        <dbReference type="HAMAP-Rule" id="MF_00406"/>
    </source>
</evidence>
<dbReference type="NCBIfam" id="NF000582">
    <property type="entry name" value="PRK00006.1"/>
    <property type="match status" value="1"/>
</dbReference>
<keyword evidence="3 8" id="KW-0444">Lipid biosynthesis</keyword>
<dbReference type="InterPro" id="IPR010084">
    <property type="entry name" value="FabZ"/>
</dbReference>
<evidence type="ECO:0000256" key="4">
    <source>
        <dbReference type="ARBA" id="ARBA00022556"/>
    </source>
</evidence>
<dbReference type="EC" id="4.2.1.59" evidence="8"/>
<dbReference type="GO" id="GO:0019171">
    <property type="term" value="F:(3R)-hydroxyacyl-[acyl-carrier-protein] dehydratase activity"/>
    <property type="evidence" value="ECO:0007669"/>
    <property type="project" value="UniProtKB-EC"/>
</dbReference>
<evidence type="ECO:0000256" key="3">
    <source>
        <dbReference type="ARBA" id="ARBA00022516"/>
    </source>
</evidence>
<evidence type="ECO:0000256" key="2">
    <source>
        <dbReference type="ARBA" id="ARBA00022490"/>
    </source>
</evidence>
<evidence type="ECO:0000313" key="9">
    <source>
        <dbReference type="EMBL" id="OGG45788.1"/>
    </source>
</evidence>
<dbReference type="PANTHER" id="PTHR30272">
    <property type="entry name" value="3-HYDROXYACYL-[ACYL-CARRIER-PROTEIN] DEHYDRATASE"/>
    <property type="match status" value="1"/>
</dbReference>
<dbReference type="InterPro" id="IPR029069">
    <property type="entry name" value="HotDog_dom_sf"/>
</dbReference>
<dbReference type="FunFam" id="3.10.129.10:FF:000001">
    <property type="entry name" value="3-hydroxyacyl-[acyl-carrier-protein] dehydratase FabZ"/>
    <property type="match status" value="1"/>
</dbReference>